<dbReference type="InterPro" id="IPR036895">
    <property type="entry name" value="Uracil-DNA_glycosylase-like_sf"/>
</dbReference>
<dbReference type="Pfam" id="PF03167">
    <property type="entry name" value="UDG"/>
    <property type="match status" value="1"/>
</dbReference>
<keyword evidence="2" id="KW-0378">Hydrolase</keyword>
<accession>A0A398CT99</accession>
<dbReference type="SMART" id="SM00987">
    <property type="entry name" value="UreE_C"/>
    <property type="match status" value="1"/>
</dbReference>
<evidence type="ECO:0000313" key="3">
    <source>
        <dbReference type="Proteomes" id="UP000266340"/>
    </source>
</evidence>
<dbReference type="InterPro" id="IPR005122">
    <property type="entry name" value="Uracil-DNA_glycosylase-like"/>
</dbReference>
<name>A0A398CT99_9BACL</name>
<evidence type="ECO:0000313" key="2">
    <source>
        <dbReference type="EMBL" id="RIE03057.1"/>
    </source>
</evidence>
<dbReference type="OrthoDB" id="9799921at2"/>
<sequence>MSVQSFPPVVDERSRILILGSMPGTASLRIQQYYGNPRNHLWAILYGLFADRPPDAGYEDRIAFARSQGIALWDTIAQCEREGSLDSDIRDVVPNDIPGLLRQYPRVKTIVCNGAKSHAELLKHFGHTAEIAERKVLKLPSTSPIPTPKYRGLEERLEAWRIVKEAAET</sequence>
<keyword evidence="3" id="KW-1185">Reference proteome</keyword>
<reference evidence="2 3" key="1">
    <citation type="submission" date="2018-09" db="EMBL/GenBank/DDBJ databases">
        <title>Cohnella cavernae sp. nov., isolated from a karst cave.</title>
        <authorList>
            <person name="Zhu H."/>
        </authorList>
    </citation>
    <scope>NUCLEOTIDE SEQUENCE [LARGE SCALE GENOMIC DNA]</scope>
    <source>
        <strain evidence="2 3">K2E09-144</strain>
    </source>
</reference>
<organism evidence="2 3">
    <name type="scientific">Cohnella faecalis</name>
    <dbReference type="NCBI Taxonomy" id="2315694"/>
    <lineage>
        <taxon>Bacteria</taxon>
        <taxon>Bacillati</taxon>
        <taxon>Bacillota</taxon>
        <taxon>Bacilli</taxon>
        <taxon>Bacillales</taxon>
        <taxon>Paenibacillaceae</taxon>
        <taxon>Cohnella</taxon>
    </lineage>
</organism>
<dbReference type="Proteomes" id="UP000266340">
    <property type="component" value="Unassembled WGS sequence"/>
</dbReference>
<dbReference type="CDD" id="cd10032">
    <property type="entry name" value="UDG-F6_HDG"/>
    <property type="match status" value="1"/>
</dbReference>
<comment type="caution">
    <text evidence="2">The sequence shown here is derived from an EMBL/GenBank/DDBJ whole genome shotgun (WGS) entry which is preliminary data.</text>
</comment>
<feature type="domain" description="Uracil-DNA glycosylase-like" evidence="1">
    <location>
        <begin position="7"/>
        <end position="164"/>
    </location>
</feature>
<dbReference type="InterPro" id="IPR026353">
    <property type="entry name" value="Hypoxan-DNA_Glyclase"/>
</dbReference>
<dbReference type="GO" id="GO:0033958">
    <property type="term" value="F:DNA-deoxyinosine glycosylase activity"/>
    <property type="evidence" value="ECO:0007669"/>
    <property type="project" value="UniProtKB-EC"/>
</dbReference>
<dbReference type="SUPFAM" id="SSF52141">
    <property type="entry name" value="Uracil-DNA glycosylase-like"/>
    <property type="match status" value="1"/>
</dbReference>
<dbReference type="SMART" id="SM00986">
    <property type="entry name" value="UDG"/>
    <property type="match status" value="1"/>
</dbReference>
<keyword evidence="2" id="KW-0326">Glycosidase</keyword>
<dbReference type="Gene3D" id="3.40.470.10">
    <property type="entry name" value="Uracil-DNA glycosylase-like domain"/>
    <property type="match status" value="1"/>
</dbReference>
<proteinExistence type="predicted"/>
<evidence type="ECO:0000259" key="1">
    <source>
        <dbReference type="SMART" id="SM00986"/>
    </source>
</evidence>
<dbReference type="RefSeq" id="WP_119151084.1">
    <property type="nucleotide sequence ID" value="NZ_JBHSOV010000042.1"/>
</dbReference>
<dbReference type="NCBIfam" id="TIGR04274">
    <property type="entry name" value="hypoxanDNAglyco"/>
    <property type="match status" value="1"/>
</dbReference>
<dbReference type="EMBL" id="QXJM01000039">
    <property type="protein sequence ID" value="RIE03057.1"/>
    <property type="molecule type" value="Genomic_DNA"/>
</dbReference>
<gene>
    <name evidence="2" type="ORF">D3H35_20960</name>
</gene>
<dbReference type="EC" id="3.2.2.15" evidence="2"/>
<dbReference type="AlphaFoldDB" id="A0A398CT99"/>
<protein>
    <submittedName>
        <fullName evidence="2">DNA-deoxyinosine glycosylase</fullName>
        <ecNumber evidence="2">3.2.2.15</ecNumber>
    </submittedName>
</protein>